<dbReference type="eggNOG" id="KOG4625">
    <property type="taxonomic scope" value="Eukaryota"/>
</dbReference>
<proteinExistence type="predicted"/>
<evidence type="ECO:0000256" key="5">
    <source>
        <dbReference type="PROSITE-ProRule" id="PRU00175"/>
    </source>
</evidence>
<dbReference type="FunFam" id="2.60.120.920:FF:000005">
    <property type="entry name" value="Putative E3 ubiquitin-protein ligase NEURL1B"/>
    <property type="match status" value="2"/>
</dbReference>
<dbReference type="PANTHER" id="PTHR12429:SF6">
    <property type="entry name" value="PROTEIN NEURALIZED"/>
    <property type="match status" value="1"/>
</dbReference>
<dbReference type="InterPro" id="IPR037962">
    <property type="entry name" value="Neuralized"/>
</dbReference>
<dbReference type="InterPro" id="IPR013083">
    <property type="entry name" value="Znf_RING/FYVE/PHD"/>
</dbReference>
<evidence type="ECO:0000256" key="1">
    <source>
        <dbReference type="ARBA" id="ARBA00022723"/>
    </source>
</evidence>
<dbReference type="Pfam" id="PF07177">
    <property type="entry name" value="Neuralized"/>
    <property type="match status" value="2"/>
</dbReference>
<evidence type="ECO:0000256" key="3">
    <source>
        <dbReference type="ARBA" id="ARBA00022771"/>
    </source>
</evidence>
<keyword evidence="2" id="KW-0677">Repeat</keyword>
<dbReference type="GO" id="GO:0061630">
    <property type="term" value="F:ubiquitin protein ligase activity"/>
    <property type="evidence" value="ECO:0007669"/>
    <property type="project" value="TreeGrafter"/>
</dbReference>
<dbReference type="PANTHER" id="PTHR12429">
    <property type="entry name" value="NEURALIZED"/>
    <property type="match status" value="1"/>
</dbReference>
<feature type="domain" description="RING-type" evidence="6">
    <location>
        <begin position="497"/>
        <end position="541"/>
    </location>
</feature>
<dbReference type="AlphaFoldDB" id="H2YV94"/>
<dbReference type="Ensembl" id="ENSCSAVT00000009371.1">
    <property type="protein sequence ID" value="ENSCSAVP00000009254.1"/>
    <property type="gene ID" value="ENSCSAVG00000005455.1"/>
</dbReference>
<feature type="domain" description="NHR" evidence="7">
    <location>
        <begin position="117"/>
        <end position="273"/>
    </location>
</feature>
<keyword evidence="1" id="KW-0479">Metal-binding</keyword>
<reference evidence="8" key="2">
    <citation type="submission" date="2025-08" db="UniProtKB">
        <authorList>
            <consortium name="Ensembl"/>
        </authorList>
    </citation>
    <scope>IDENTIFICATION</scope>
</reference>
<reference evidence="9" key="1">
    <citation type="submission" date="2003-08" db="EMBL/GenBank/DDBJ databases">
        <authorList>
            <person name="Birren B."/>
            <person name="Nusbaum C."/>
            <person name="Abebe A."/>
            <person name="Abouelleil A."/>
            <person name="Adekoya E."/>
            <person name="Ait-zahra M."/>
            <person name="Allen N."/>
            <person name="Allen T."/>
            <person name="An P."/>
            <person name="Anderson M."/>
            <person name="Anderson S."/>
            <person name="Arachchi H."/>
            <person name="Armbruster J."/>
            <person name="Bachantsang P."/>
            <person name="Baldwin J."/>
            <person name="Barry A."/>
            <person name="Bayul T."/>
            <person name="Blitshsteyn B."/>
            <person name="Bloom T."/>
            <person name="Blye J."/>
            <person name="Boguslavskiy L."/>
            <person name="Borowsky M."/>
            <person name="Boukhgalter B."/>
            <person name="Brunache A."/>
            <person name="Butler J."/>
            <person name="Calixte N."/>
            <person name="Calvo S."/>
            <person name="Camarata J."/>
            <person name="Campo K."/>
            <person name="Chang J."/>
            <person name="Cheshatsang Y."/>
            <person name="Citroen M."/>
            <person name="Collymore A."/>
            <person name="Considine T."/>
            <person name="Cook A."/>
            <person name="Cooke P."/>
            <person name="Corum B."/>
            <person name="Cuomo C."/>
            <person name="David R."/>
            <person name="Dawoe T."/>
            <person name="Degray S."/>
            <person name="Dodge S."/>
            <person name="Dooley K."/>
            <person name="Dorje P."/>
            <person name="Dorjee K."/>
            <person name="Dorris L."/>
            <person name="Duffey N."/>
            <person name="Dupes A."/>
            <person name="Elkins T."/>
            <person name="Engels R."/>
            <person name="Erickson J."/>
            <person name="Farina A."/>
            <person name="Faro S."/>
            <person name="Ferreira P."/>
            <person name="Fischer H."/>
            <person name="Fitzgerald M."/>
            <person name="Foley K."/>
            <person name="Gage D."/>
            <person name="Galagan J."/>
            <person name="Gearin G."/>
            <person name="Gnerre S."/>
            <person name="Gnirke A."/>
            <person name="Goyette A."/>
            <person name="Graham J."/>
            <person name="Grandbois E."/>
            <person name="Gyaltsen K."/>
            <person name="Hafez N."/>
            <person name="Hagopian D."/>
            <person name="Hagos B."/>
            <person name="Hall J."/>
            <person name="Hatcher B."/>
            <person name="Heller A."/>
            <person name="Higgins H."/>
            <person name="Honan T."/>
            <person name="Horn A."/>
            <person name="Houde N."/>
            <person name="Hughes L."/>
            <person name="Hulme W."/>
            <person name="Husby E."/>
            <person name="Iliev I."/>
            <person name="Jaffe D."/>
            <person name="Jones C."/>
            <person name="Kamal M."/>
            <person name="Kamat A."/>
            <person name="Kamvysselis M."/>
            <person name="Karlsson E."/>
            <person name="Kells C."/>
            <person name="Kieu A."/>
            <person name="Kisner P."/>
            <person name="Kodira C."/>
            <person name="Kulbokas E."/>
            <person name="Labutti K."/>
            <person name="Lama D."/>
            <person name="Landers T."/>
            <person name="Leger J."/>
            <person name="Levine S."/>
            <person name="Lewis D."/>
            <person name="Lewis T."/>
            <person name="Lindblad-toh K."/>
            <person name="Liu X."/>
            <person name="Lokyitsang T."/>
            <person name="Lokyitsang Y."/>
            <person name="Lucien O."/>
            <person name="Lui A."/>
            <person name="Ma L.J."/>
            <person name="Mabbitt R."/>
            <person name="Macdonald J."/>
            <person name="Maclean C."/>
            <person name="Major J."/>
            <person name="Manning J."/>
            <person name="Marabella R."/>
            <person name="Maru K."/>
            <person name="Matthews C."/>
            <person name="Mauceli E."/>
            <person name="Mccarthy M."/>
            <person name="Mcdonough S."/>
            <person name="Mcghee T."/>
            <person name="Meldrim J."/>
            <person name="Meneus L."/>
            <person name="Mesirov J."/>
            <person name="Mihalev A."/>
            <person name="Mihova T."/>
            <person name="Mikkelsen T."/>
            <person name="Mlenga V."/>
            <person name="Moru K."/>
            <person name="Mozes J."/>
            <person name="Mulrain L."/>
            <person name="Munson G."/>
            <person name="Naylor J."/>
            <person name="Newes C."/>
            <person name="Nguyen C."/>
            <person name="Nguyen N."/>
            <person name="Nguyen T."/>
            <person name="Nicol R."/>
            <person name="Nielsen C."/>
            <person name="Nizzari M."/>
            <person name="Norbu C."/>
            <person name="Norbu N."/>
            <person name="O'donnell P."/>
            <person name="Okoawo O."/>
            <person name="O'leary S."/>
            <person name="Omotosho B."/>
            <person name="O'neill K."/>
            <person name="Osman S."/>
            <person name="Parker S."/>
            <person name="Perrin D."/>
            <person name="Phunkhang P."/>
            <person name="Piqani B."/>
            <person name="Purcell S."/>
            <person name="Rachupka T."/>
            <person name="Ramasamy U."/>
            <person name="Rameau R."/>
            <person name="Ray V."/>
            <person name="Raymond C."/>
            <person name="Retta R."/>
            <person name="Richardson S."/>
            <person name="Rise C."/>
            <person name="Rodriguez J."/>
            <person name="Rogers J."/>
            <person name="Rogov P."/>
            <person name="Rutman M."/>
            <person name="Schupbach R."/>
            <person name="Seaman C."/>
            <person name="Settipalli S."/>
            <person name="Sharpe T."/>
            <person name="Sheridan J."/>
            <person name="Sherpa N."/>
            <person name="Shi J."/>
            <person name="Smirnov S."/>
            <person name="Smith C."/>
            <person name="Sougnez C."/>
            <person name="Spencer B."/>
            <person name="Stalker J."/>
            <person name="Stange-thomann N."/>
            <person name="Stavropoulos S."/>
            <person name="Stetson K."/>
            <person name="Stone C."/>
            <person name="Stone S."/>
            <person name="Stubbs M."/>
            <person name="Talamas J."/>
            <person name="Tchuinga P."/>
            <person name="Tenzing P."/>
            <person name="Tesfaye S."/>
            <person name="Theodore J."/>
            <person name="Thoulutsang Y."/>
            <person name="Topham K."/>
            <person name="Towey S."/>
            <person name="Tsamla T."/>
            <person name="Tsomo N."/>
            <person name="Vallee D."/>
            <person name="Vassiliev H."/>
            <person name="Venkataraman V."/>
            <person name="Vinson J."/>
            <person name="Vo A."/>
            <person name="Wade C."/>
            <person name="Wang S."/>
            <person name="Wangchuk T."/>
            <person name="Wangdi T."/>
            <person name="Whittaker C."/>
            <person name="Wilkinson J."/>
            <person name="Wu Y."/>
            <person name="Wyman D."/>
            <person name="Yadav S."/>
            <person name="Yang S."/>
            <person name="Yang X."/>
            <person name="Yeager S."/>
            <person name="Yee E."/>
            <person name="Young G."/>
            <person name="Zainoun J."/>
            <person name="Zembeck L."/>
            <person name="Zimmer A."/>
            <person name="Zody M."/>
            <person name="Lander E."/>
        </authorList>
    </citation>
    <scope>NUCLEOTIDE SEQUENCE [LARGE SCALE GENOMIC DNA]</scope>
</reference>
<dbReference type="PROSITE" id="PS51065">
    <property type="entry name" value="NHR"/>
    <property type="match status" value="2"/>
</dbReference>
<feature type="domain" description="NHR" evidence="7">
    <location>
        <begin position="315"/>
        <end position="468"/>
    </location>
</feature>
<evidence type="ECO:0000259" key="7">
    <source>
        <dbReference type="PROSITE" id="PS51065"/>
    </source>
</evidence>
<keyword evidence="4" id="KW-0862">Zinc</keyword>
<evidence type="ECO:0000259" key="6">
    <source>
        <dbReference type="PROSITE" id="PS50089"/>
    </source>
</evidence>
<name>H2YV94_CIOSA</name>
<protein>
    <recommendedName>
        <fullName evidence="10">RING-type domain-containing protein</fullName>
    </recommendedName>
</protein>
<sequence>MAERVILRTQGKGRQMYLINNEDDEIEQELRLKQPRHKRLEYVAGWNIHHLVKDARKSRPTLHTREGFYLKSSFSDSSSLFEYGSTRRSTTANSLKRSSITAVSSSTMSTKFRFYDALHFHPVHGANVVLSCDRQVATRKSDSFCNGLVFGHRPVKFGETIHLRFNKVRPDWRGCIRLGFTQYNPSRCKSTSLPSYAVPDLSRKCRFWALPIAEKYATKYNIFSFICKDDGTVSYMINNEGKGIFVTGLSTKISLWPLLDLYGKVEELAIVDDETAENGSKFLIDLEQNENDQERELRYGQKGKLDNVSGSLDSVVAFHHICGRNVRMDTRRTIAKRFDSFWNALTFTAKSLHTSDMTFIEIMKVERNYAGALGVGITNINPGTKSENLPDNAELLVASPGKYWRISRDIVTEQGDQLGFILEPDGRLVCSKNGSKHQVIFDKIPIRDTNWLIFDLYGSTTNVKLLGRIKSYDPSEGSCEYSFSVDHVQDDETELECLLCFKKDRTRDCTIQPCGHLALCHWCAITCMVKQQLRYIVCPVCGGPVKDAIRILRRKSIDDVKE</sequence>
<organism evidence="8 9">
    <name type="scientific">Ciona savignyi</name>
    <name type="common">Pacific transparent sea squirt</name>
    <dbReference type="NCBI Taxonomy" id="51511"/>
    <lineage>
        <taxon>Eukaryota</taxon>
        <taxon>Metazoa</taxon>
        <taxon>Chordata</taxon>
        <taxon>Tunicata</taxon>
        <taxon>Ascidiacea</taxon>
        <taxon>Phlebobranchia</taxon>
        <taxon>Cionidae</taxon>
        <taxon>Ciona</taxon>
    </lineage>
</organism>
<dbReference type="Proteomes" id="UP000007875">
    <property type="component" value="Unassembled WGS sequence"/>
</dbReference>
<dbReference type="PROSITE" id="PS50089">
    <property type="entry name" value="ZF_RING_2"/>
    <property type="match status" value="1"/>
</dbReference>
<dbReference type="InterPro" id="IPR006573">
    <property type="entry name" value="NHR_dom"/>
</dbReference>
<evidence type="ECO:0008006" key="10">
    <source>
        <dbReference type="Google" id="ProtNLM"/>
    </source>
</evidence>
<dbReference type="InParanoid" id="H2YV94"/>
<dbReference type="GO" id="GO:0008270">
    <property type="term" value="F:zinc ion binding"/>
    <property type="evidence" value="ECO:0007669"/>
    <property type="project" value="UniProtKB-KW"/>
</dbReference>
<reference evidence="8" key="3">
    <citation type="submission" date="2025-09" db="UniProtKB">
        <authorList>
            <consortium name="Ensembl"/>
        </authorList>
    </citation>
    <scope>IDENTIFICATION</scope>
</reference>
<evidence type="ECO:0000256" key="2">
    <source>
        <dbReference type="ARBA" id="ARBA00022737"/>
    </source>
</evidence>
<evidence type="ECO:0000313" key="9">
    <source>
        <dbReference type="Proteomes" id="UP000007875"/>
    </source>
</evidence>
<dbReference type="OMA" id="DAVLYMC"/>
<dbReference type="InterPro" id="IPR043136">
    <property type="entry name" value="B30.2/SPRY_sf"/>
</dbReference>
<keyword evidence="9" id="KW-1185">Reference proteome</keyword>
<dbReference type="HOGENOM" id="CLU_478920_0_0_1"/>
<dbReference type="InterPro" id="IPR001841">
    <property type="entry name" value="Znf_RING"/>
</dbReference>
<accession>H2YV94</accession>
<dbReference type="GeneTree" id="ENSGT00940000166233"/>
<dbReference type="Gene3D" id="2.60.120.920">
    <property type="match status" value="2"/>
</dbReference>
<evidence type="ECO:0000256" key="4">
    <source>
        <dbReference type="ARBA" id="ARBA00022833"/>
    </source>
</evidence>
<keyword evidence="3 5" id="KW-0863">Zinc-finger</keyword>
<dbReference type="Pfam" id="PF13920">
    <property type="entry name" value="zf-C3HC4_3"/>
    <property type="match status" value="1"/>
</dbReference>
<dbReference type="Gene3D" id="3.30.40.10">
    <property type="entry name" value="Zinc/RING finger domain, C3HC4 (zinc finger)"/>
    <property type="match status" value="1"/>
</dbReference>
<dbReference type="SMART" id="SM00588">
    <property type="entry name" value="NEUZ"/>
    <property type="match status" value="2"/>
</dbReference>
<evidence type="ECO:0000313" key="8">
    <source>
        <dbReference type="Ensembl" id="ENSCSAVP00000009254.1"/>
    </source>
</evidence>
<dbReference type="STRING" id="51511.ENSCSAVP00000009254"/>